<dbReference type="PANTHER" id="PTHR30160">
    <property type="entry name" value="TETRAACYLDISACCHARIDE 4'-KINASE-RELATED"/>
    <property type="match status" value="1"/>
</dbReference>
<evidence type="ECO:0000256" key="2">
    <source>
        <dbReference type="ARBA" id="ARBA00022679"/>
    </source>
</evidence>
<dbReference type="GO" id="GO:0009244">
    <property type="term" value="P:lipopolysaccharide core region biosynthetic process"/>
    <property type="evidence" value="ECO:0007669"/>
    <property type="project" value="TreeGrafter"/>
</dbReference>
<evidence type="ECO:0000313" key="3">
    <source>
        <dbReference type="EMBL" id="AJP49608.1"/>
    </source>
</evidence>
<dbReference type="GO" id="GO:0008713">
    <property type="term" value="F:ADP-heptose-lipopolysaccharide heptosyltransferase activity"/>
    <property type="evidence" value="ECO:0007669"/>
    <property type="project" value="TreeGrafter"/>
</dbReference>
<proteinExistence type="predicted"/>
<dbReference type="KEGG" id="rbu:PG1C_10750"/>
<reference evidence="3 4" key="1">
    <citation type="journal article" date="2015" name="Genome Announc.">
        <title>Complete Genome Sequence of a Novel Bacterium within the Family Rhodocyclaceae That Degrades Polycyclic Aromatic Hydrocarbons.</title>
        <authorList>
            <person name="Singleton D.R."/>
            <person name="Dickey A.N."/>
            <person name="Scholl E.H."/>
            <person name="Wright F.A."/>
            <person name="Aitken M.D."/>
        </authorList>
    </citation>
    <scope>NUCLEOTIDE SEQUENCE [LARGE SCALE GENOMIC DNA]</scope>
    <source>
        <strain evidence="4">PG1-Ca6</strain>
    </source>
</reference>
<evidence type="ECO:0008006" key="5">
    <source>
        <dbReference type="Google" id="ProtNLM"/>
    </source>
</evidence>
<keyword evidence="4" id="KW-1185">Reference proteome</keyword>
<dbReference type="AlphaFoldDB" id="A0A0C5JCT1"/>
<dbReference type="Proteomes" id="UP000061603">
    <property type="component" value="Chromosome"/>
</dbReference>
<dbReference type="InterPro" id="IPR051199">
    <property type="entry name" value="LPS_LOS_Heptosyltrfase"/>
</dbReference>
<dbReference type="InterPro" id="IPR002201">
    <property type="entry name" value="Glyco_trans_9"/>
</dbReference>
<keyword evidence="1" id="KW-0328">Glycosyltransferase</keyword>
<evidence type="ECO:0000313" key="4">
    <source>
        <dbReference type="Proteomes" id="UP000061603"/>
    </source>
</evidence>
<dbReference type="CDD" id="cd03789">
    <property type="entry name" value="GT9_LPS_heptosyltransferase"/>
    <property type="match status" value="1"/>
</dbReference>
<dbReference type="EMBL" id="CP010554">
    <property type="protein sequence ID" value="AJP49608.1"/>
    <property type="molecule type" value="Genomic_DNA"/>
</dbReference>
<name>A0A0C5JCT1_9PROT</name>
<accession>A0A0C5JCT1</accession>
<dbReference type="GO" id="GO:0005829">
    <property type="term" value="C:cytosol"/>
    <property type="evidence" value="ECO:0007669"/>
    <property type="project" value="TreeGrafter"/>
</dbReference>
<dbReference type="PANTHER" id="PTHR30160:SF1">
    <property type="entry name" value="LIPOPOLYSACCHARIDE 1,2-N-ACETYLGLUCOSAMINETRANSFERASE-RELATED"/>
    <property type="match status" value="1"/>
</dbReference>
<sequence length="331" mass="35872">MDQPGQPRKILVIRRDNIGDLVCTTPLFAALRARFPDAWIGVLANSYNAPVLVGNPDIDEVFAYTKLKHRARGQGRLAALWQRLALVWNLRRRHIDEVILPGGMQASALRFARWVAPRHVVVASVNLANSAHEVERSFACLAKYGIKETPPACKAIADEPLAARIAATLPAALAGRRLIALHLSARKPRQRWPVERFAALARQLHAAHACGFLLFWSPGAADDPLHPGDDAKAAELVAQMGDLPVAAVKTHHLSELMAGLSLCAEVICSDGGAMHIAAGLGKPIVCFFGNSDAARWHPWAVPYALLQPASCDVVDISVEEALAAWRRLPTA</sequence>
<dbReference type="SUPFAM" id="SSF53756">
    <property type="entry name" value="UDP-Glycosyltransferase/glycogen phosphorylase"/>
    <property type="match status" value="1"/>
</dbReference>
<evidence type="ECO:0000256" key="1">
    <source>
        <dbReference type="ARBA" id="ARBA00022676"/>
    </source>
</evidence>
<dbReference type="Pfam" id="PF01075">
    <property type="entry name" value="Glyco_transf_9"/>
    <property type="match status" value="1"/>
</dbReference>
<keyword evidence="2" id="KW-0808">Transferase</keyword>
<dbReference type="STRING" id="1565605.PG1C_10750"/>
<protein>
    <recommendedName>
        <fullName evidence="5">Glycosyl transferase family 9</fullName>
    </recommendedName>
</protein>
<dbReference type="HOGENOM" id="CLU_038371_3_1_4"/>
<organism evidence="3 4">
    <name type="scientific">Rugosibacter aromaticivorans</name>
    <dbReference type="NCBI Taxonomy" id="1565605"/>
    <lineage>
        <taxon>Bacteria</taxon>
        <taxon>Pseudomonadati</taxon>
        <taxon>Pseudomonadota</taxon>
        <taxon>Betaproteobacteria</taxon>
        <taxon>Nitrosomonadales</taxon>
        <taxon>Sterolibacteriaceae</taxon>
        <taxon>Rugosibacter</taxon>
    </lineage>
</organism>
<gene>
    <name evidence="3" type="ORF">PG1C_10750</name>
</gene>
<dbReference type="Gene3D" id="3.40.50.2000">
    <property type="entry name" value="Glycogen Phosphorylase B"/>
    <property type="match status" value="2"/>
</dbReference>